<dbReference type="InterPro" id="IPR003439">
    <property type="entry name" value="ABC_transporter-like_ATP-bd"/>
</dbReference>
<dbReference type="PANTHER" id="PTHR24221">
    <property type="entry name" value="ATP-BINDING CASSETTE SUB-FAMILY B"/>
    <property type="match status" value="1"/>
</dbReference>
<dbReference type="EC" id="3.6.3.39" evidence="10"/>
<evidence type="ECO:0000256" key="6">
    <source>
        <dbReference type="ARBA" id="ARBA00023136"/>
    </source>
</evidence>
<evidence type="ECO:0000313" key="10">
    <source>
        <dbReference type="EMBL" id="ASQ30311.1"/>
    </source>
</evidence>
<dbReference type="GO" id="GO:0005886">
    <property type="term" value="C:plasma membrane"/>
    <property type="evidence" value="ECO:0007669"/>
    <property type="project" value="UniProtKB-SubCell"/>
</dbReference>
<dbReference type="GO" id="GO:0005524">
    <property type="term" value="F:ATP binding"/>
    <property type="evidence" value="ECO:0007669"/>
    <property type="project" value="UniProtKB-KW"/>
</dbReference>
<dbReference type="KEGG" id="cavi:CAV_0645"/>
<evidence type="ECO:0000259" key="8">
    <source>
        <dbReference type="PROSITE" id="PS50893"/>
    </source>
</evidence>
<dbReference type="PROSITE" id="PS50929">
    <property type="entry name" value="ABC_TM1F"/>
    <property type="match status" value="1"/>
</dbReference>
<organism evidence="10 11">
    <name type="scientific">Campylobacter avium LMG 24591</name>
    <dbReference type="NCBI Taxonomy" id="522484"/>
    <lineage>
        <taxon>Bacteria</taxon>
        <taxon>Pseudomonadati</taxon>
        <taxon>Campylobacterota</taxon>
        <taxon>Epsilonproteobacteria</taxon>
        <taxon>Campylobacterales</taxon>
        <taxon>Campylobacteraceae</taxon>
        <taxon>Campylobacter</taxon>
    </lineage>
</organism>
<dbReference type="Pfam" id="PF00664">
    <property type="entry name" value="ABC_membrane"/>
    <property type="match status" value="1"/>
</dbReference>
<dbReference type="GO" id="GO:0016887">
    <property type="term" value="F:ATP hydrolysis activity"/>
    <property type="evidence" value="ECO:0007669"/>
    <property type="project" value="InterPro"/>
</dbReference>
<name>A0A222MWZ8_9BACT</name>
<keyword evidence="4 10" id="KW-0067">ATP-binding</keyword>
<reference evidence="10 11" key="1">
    <citation type="submission" date="2017-07" db="EMBL/GenBank/DDBJ databases">
        <title>Analysis of two Campylobacter avium genomes and identification of a novel hippuricase gene.</title>
        <authorList>
            <person name="Miller W.G."/>
            <person name="Chapman M.H."/>
            <person name="Yee E."/>
            <person name="Revez J."/>
            <person name="Bono J.L."/>
            <person name="Rossi M."/>
        </authorList>
    </citation>
    <scope>NUCLEOTIDE SEQUENCE [LARGE SCALE GENOMIC DNA]</scope>
    <source>
        <strain evidence="10 11">LMG 24591</strain>
    </source>
</reference>
<gene>
    <name evidence="10" type="primary">msbA</name>
    <name evidence="10" type="ORF">CAV_0645</name>
</gene>
<feature type="transmembrane region" description="Helical" evidence="7">
    <location>
        <begin position="146"/>
        <end position="162"/>
    </location>
</feature>
<accession>A0A222MWZ8</accession>
<dbReference type="RefSeq" id="WP_245807430.1">
    <property type="nucleotide sequence ID" value="NZ_CP022347.1"/>
</dbReference>
<evidence type="ECO:0000256" key="4">
    <source>
        <dbReference type="ARBA" id="ARBA00022840"/>
    </source>
</evidence>
<feature type="transmembrane region" description="Helical" evidence="7">
    <location>
        <begin position="23"/>
        <end position="42"/>
    </location>
</feature>
<feature type="transmembrane region" description="Helical" evidence="7">
    <location>
        <begin position="250"/>
        <end position="269"/>
    </location>
</feature>
<dbReference type="Pfam" id="PF00005">
    <property type="entry name" value="ABC_tran"/>
    <property type="match status" value="1"/>
</dbReference>
<dbReference type="Gene3D" id="3.40.50.300">
    <property type="entry name" value="P-loop containing nucleotide triphosphate hydrolases"/>
    <property type="match status" value="1"/>
</dbReference>
<dbReference type="SUPFAM" id="SSF90123">
    <property type="entry name" value="ABC transporter transmembrane region"/>
    <property type="match status" value="1"/>
</dbReference>
<dbReference type="CDD" id="cd18552">
    <property type="entry name" value="ABC_6TM_MsbA_like"/>
    <property type="match status" value="1"/>
</dbReference>
<evidence type="ECO:0000256" key="3">
    <source>
        <dbReference type="ARBA" id="ARBA00022741"/>
    </source>
</evidence>
<evidence type="ECO:0000256" key="5">
    <source>
        <dbReference type="ARBA" id="ARBA00022989"/>
    </source>
</evidence>
<dbReference type="InterPro" id="IPR017871">
    <property type="entry name" value="ABC_transporter-like_CS"/>
</dbReference>
<dbReference type="GO" id="GO:0034040">
    <property type="term" value="F:ATPase-coupled lipid transmembrane transporter activity"/>
    <property type="evidence" value="ECO:0007669"/>
    <property type="project" value="TreeGrafter"/>
</dbReference>
<dbReference type="InterPro" id="IPR036640">
    <property type="entry name" value="ABC1_TM_sf"/>
</dbReference>
<dbReference type="PANTHER" id="PTHR24221:SF654">
    <property type="entry name" value="ATP-BINDING CASSETTE SUB-FAMILY B MEMBER 6"/>
    <property type="match status" value="1"/>
</dbReference>
<keyword evidence="11" id="KW-1185">Reference proteome</keyword>
<feature type="transmembrane region" description="Helical" evidence="7">
    <location>
        <begin position="62"/>
        <end position="80"/>
    </location>
</feature>
<evidence type="ECO:0000256" key="2">
    <source>
        <dbReference type="ARBA" id="ARBA00022692"/>
    </source>
</evidence>
<proteinExistence type="predicted"/>
<keyword evidence="10" id="KW-0378">Hydrolase</keyword>
<protein>
    <submittedName>
        <fullName evidence="10">Lipid A export ATP-binding/permease protein</fullName>
        <ecNumber evidence="10">3.6.3.39</ecNumber>
    </submittedName>
</protein>
<dbReference type="PROSITE" id="PS50893">
    <property type="entry name" value="ABC_TRANSPORTER_2"/>
    <property type="match status" value="1"/>
</dbReference>
<evidence type="ECO:0000256" key="7">
    <source>
        <dbReference type="SAM" id="Phobius"/>
    </source>
</evidence>
<dbReference type="FunFam" id="3.40.50.300:FF:000218">
    <property type="entry name" value="Multidrug ABC transporter ATP-binding protein"/>
    <property type="match status" value="1"/>
</dbReference>
<dbReference type="InterPro" id="IPR003593">
    <property type="entry name" value="AAA+_ATPase"/>
</dbReference>
<feature type="domain" description="ABC transmembrane type-1" evidence="9">
    <location>
        <begin position="28"/>
        <end position="309"/>
    </location>
</feature>
<dbReference type="Proteomes" id="UP000201169">
    <property type="component" value="Chromosome"/>
</dbReference>
<keyword evidence="3" id="KW-0547">Nucleotide-binding</keyword>
<evidence type="ECO:0000313" key="11">
    <source>
        <dbReference type="Proteomes" id="UP000201169"/>
    </source>
</evidence>
<dbReference type="Gene3D" id="1.20.1560.10">
    <property type="entry name" value="ABC transporter type 1, transmembrane domain"/>
    <property type="match status" value="1"/>
</dbReference>
<keyword evidence="6 7" id="KW-0472">Membrane</keyword>
<evidence type="ECO:0000256" key="1">
    <source>
        <dbReference type="ARBA" id="ARBA00004651"/>
    </source>
</evidence>
<dbReference type="InterPro" id="IPR011527">
    <property type="entry name" value="ABC1_TM_dom"/>
</dbReference>
<dbReference type="InterPro" id="IPR027417">
    <property type="entry name" value="P-loop_NTPase"/>
</dbReference>
<keyword evidence="2 7" id="KW-0812">Transmembrane</keyword>
<feature type="transmembrane region" description="Helical" evidence="7">
    <location>
        <begin position="168"/>
        <end position="186"/>
    </location>
</feature>
<dbReference type="EMBL" id="CP022347">
    <property type="protein sequence ID" value="ASQ30311.1"/>
    <property type="molecule type" value="Genomic_DNA"/>
</dbReference>
<keyword evidence="5 7" id="KW-1133">Transmembrane helix</keyword>
<comment type="subcellular location">
    <subcellularLocation>
        <location evidence="1">Cell membrane</location>
        <topology evidence="1">Multi-pass membrane protein</topology>
    </subcellularLocation>
</comment>
<dbReference type="GO" id="GO:0140359">
    <property type="term" value="F:ABC-type transporter activity"/>
    <property type="evidence" value="ECO:0007669"/>
    <property type="project" value="InterPro"/>
</dbReference>
<dbReference type="SMART" id="SM00382">
    <property type="entry name" value="AAA"/>
    <property type="match status" value="1"/>
</dbReference>
<evidence type="ECO:0000259" key="9">
    <source>
        <dbReference type="PROSITE" id="PS50929"/>
    </source>
</evidence>
<dbReference type="SUPFAM" id="SSF52540">
    <property type="entry name" value="P-loop containing nucleoside triphosphate hydrolases"/>
    <property type="match status" value="1"/>
</dbReference>
<feature type="domain" description="ABC transporter" evidence="8">
    <location>
        <begin position="341"/>
        <end position="573"/>
    </location>
</feature>
<dbReference type="PROSITE" id="PS00211">
    <property type="entry name" value="ABC_TRANSPORTER_1"/>
    <property type="match status" value="1"/>
</dbReference>
<sequence length="579" mass="65366">MSKQKSMNLKDVLVRFKPFYKKYTWYFVLAMFGMLLAAAGTSGSAYMVDPILKKIFVEKDETMLYIMPLGVIAIYFLKNLGLYTQSYFISYIGANILKELRAKVLENILRLDMAFFHKYRSGELMSRCTGDIGALQSIVSNIIPEFLRDLITVIGLLSVVIYQSPKLAFFALVVIPFSLLILTVFARKLKKLGKRSQEKGADLMSRLSEIFSNLELIKADNTQKKELDKFNIQNNELAKISIKNARIDSLVSPIMDIFGSVGIAAVIMIGGAEVIRGELEINSFFSFLTALFMAYTPVKKISSAYAKLQVAVAASERTFYLLDLKPSIKDGVKKLEKIDEIRFKNVHFEYVEKKPVLNGVNFDFKKGEILALVGASGGGKSSIINLLMRFYDKKSGEILLNDDDINSYTLASLRLKIALVTQNIYLFNESIADNVAYSQDFDEDKVIRALKEANAYDFVENMGGIYSIIKEHGKNLSGGQRQRIAIARALYKKPDLLIFDEATSALDNESEKAITKTIEELKKEHLILLVAHRLSTIENADKIVVLDEGQVLDIGTDKELMQRCELYQKFKTKDKNMDF</sequence>
<dbReference type="InterPro" id="IPR039421">
    <property type="entry name" value="Type_1_exporter"/>
</dbReference>
<dbReference type="AlphaFoldDB" id="A0A222MWZ8"/>